<proteinExistence type="predicted"/>
<dbReference type="AlphaFoldDB" id="A0A1B0ZFX7"/>
<dbReference type="Proteomes" id="UP000092596">
    <property type="component" value="Chromosome"/>
</dbReference>
<dbReference type="EMBL" id="CP012117">
    <property type="protein sequence ID" value="ANP26822.1"/>
    <property type="molecule type" value="Genomic_DNA"/>
</dbReference>
<accession>A0A1B0ZFX7</accession>
<gene>
    <name evidence="1" type="ORF">DAD186_02630</name>
</gene>
<name>A0A1B0ZFX7_9MICO</name>
<protein>
    <submittedName>
        <fullName evidence="1">Uncharacterized protein</fullName>
    </submittedName>
</protein>
<evidence type="ECO:0000313" key="2">
    <source>
        <dbReference type="Proteomes" id="UP000092596"/>
    </source>
</evidence>
<sequence>MHLLARTPEGLEGHLRKCPELLSRIREAVVLVTDAHLIQAKPLSLPWVPL</sequence>
<reference evidence="1 2" key="1">
    <citation type="submission" date="2015-06" db="EMBL/GenBank/DDBJ databases">
        <title>Investigation of pathophysiology for high-risk pregnancy and development of treatment modality based on it.</title>
        <authorList>
            <person name="Kim B.-C."/>
            <person name="Lim S."/>
        </authorList>
    </citation>
    <scope>NUCLEOTIDE SEQUENCE [LARGE SCALE GENOMIC DNA]</scope>
    <source>
        <strain evidence="1 2">AD1-86</strain>
    </source>
</reference>
<evidence type="ECO:0000313" key="1">
    <source>
        <dbReference type="EMBL" id="ANP26822.1"/>
    </source>
</evidence>
<dbReference type="KEGG" id="dva:DAD186_02630"/>
<organism evidence="1 2">
    <name type="scientific">Dermabacter vaginalis</name>
    <dbReference type="NCBI Taxonomy" id="1630135"/>
    <lineage>
        <taxon>Bacteria</taxon>
        <taxon>Bacillati</taxon>
        <taxon>Actinomycetota</taxon>
        <taxon>Actinomycetes</taxon>
        <taxon>Micrococcales</taxon>
        <taxon>Dermabacteraceae</taxon>
        <taxon>Dermabacter</taxon>
    </lineage>
</organism>